<evidence type="ECO:0000313" key="2">
    <source>
        <dbReference type="Proteomes" id="UP000311919"/>
    </source>
</evidence>
<comment type="caution">
    <text evidence="1">The sequence shown here is derived from an EMBL/GenBank/DDBJ whole genome shotgun (WGS) entry which is preliminary data.</text>
</comment>
<reference evidence="1 2" key="1">
    <citation type="submission" date="2019-03" db="EMBL/GenBank/DDBJ databases">
        <title>An improved genome assembly of the fluke Schistosoma japonicum.</title>
        <authorList>
            <person name="Hu W."/>
            <person name="Luo F."/>
            <person name="Yin M."/>
            <person name="Mo X."/>
            <person name="Sun C."/>
            <person name="Wu Q."/>
            <person name="Zhu B."/>
            <person name="Xiang M."/>
            <person name="Wang J."/>
            <person name="Wang Y."/>
            <person name="Zhang T."/>
            <person name="Xu B."/>
            <person name="Zheng H."/>
            <person name="Feng Z."/>
        </authorList>
    </citation>
    <scope>NUCLEOTIDE SEQUENCE [LARGE SCALE GENOMIC DNA]</scope>
    <source>
        <strain evidence="1">HuSjv2</strain>
        <tissue evidence="1">Worms</tissue>
    </source>
</reference>
<sequence length="133" mass="15556">MLLVFVRNARLFDKNMKLSVDWNQNYKNRITREFQELEYDSCFLFLEYVKTLIPSGSDGGQCKYADFESNHGLGISAVSINVPLIFTYLNVSQLNTEQLQDKLNNNFKNFQSISDYKITEANFKFIMSLEDCY</sequence>
<proteinExistence type="predicted"/>
<dbReference type="EMBL" id="SKCS01000203">
    <property type="protein sequence ID" value="TNN12996.1"/>
    <property type="molecule type" value="Genomic_DNA"/>
</dbReference>
<accession>A0A4Z2D970</accession>
<protein>
    <submittedName>
        <fullName evidence="1">Uncharacterized protein</fullName>
    </submittedName>
</protein>
<gene>
    <name evidence="1" type="ORF">EWB00_003265</name>
</gene>
<dbReference type="Proteomes" id="UP000311919">
    <property type="component" value="Unassembled WGS sequence"/>
</dbReference>
<keyword evidence="2" id="KW-1185">Reference proteome</keyword>
<organism evidence="1 2">
    <name type="scientific">Schistosoma japonicum</name>
    <name type="common">Blood fluke</name>
    <dbReference type="NCBI Taxonomy" id="6182"/>
    <lineage>
        <taxon>Eukaryota</taxon>
        <taxon>Metazoa</taxon>
        <taxon>Spiralia</taxon>
        <taxon>Lophotrochozoa</taxon>
        <taxon>Platyhelminthes</taxon>
        <taxon>Trematoda</taxon>
        <taxon>Digenea</taxon>
        <taxon>Strigeidida</taxon>
        <taxon>Schistosomatoidea</taxon>
        <taxon>Schistosomatidae</taxon>
        <taxon>Schistosoma</taxon>
    </lineage>
</organism>
<dbReference type="AlphaFoldDB" id="A0A4Z2D970"/>
<evidence type="ECO:0000313" key="1">
    <source>
        <dbReference type="EMBL" id="TNN12996.1"/>
    </source>
</evidence>
<name>A0A4Z2D970_SCHJA</name>